<dbReference type="EMBL" id="CP012672">
    <property type="protein sequence ID" value="AUX34976.1"/>
    <property type="molecule type" value="Genomic_DNA"/>
</dbReference>
<name>A0A4P2QXQ4_SORCE</name>
<accession>A0A4P2QXQ4</accession>
<organism evidence="1 2">
    <name type="scientific">Sorangium cellulosum</name>
    <name type="common">Polyangium cellulosum</name>
    <dbReference type="NCBI Taxonomy" id="56"/>
    <lineage>
        <taxon>Bacteria</taxon>
        <taxon>Pseudomonadati</taxon>
        <taxon>Myxococcota</taxon>
        <taxon>Polyangia</taxon>
        <taxon>Polyangiales</taxon>
        <taxon>Polyangiaceae</taxon>
        <taxon>Sorangium</taxon>
    </lineage>
</organism>
<protein>
    <submittedName>
        <fullName evidence="1">Uncharacterized protein</fullName>
    </submittedName>
</protein>
<proteinExistence type="predicted"/>
<dbReference type="Proteomes" id="UP000295497">
    <property type="component" value="Chromosome"/>
</dbReference>
<evidence type="ECO:0000313" key="2">
    <source>
        <dbReference type="Proteomes" id="UP000295497"/>
    </source>
</evidence>
<gene>
    <name evidence="1" type="ORF">SOCE836_071640</name>
</gene>
<sequence>MFSRRDNMQLIANQPKAATPEAIVAWDHLLGGDSLAHDHGYSCGIRASRKLGNPENSA</sequence>
<dbReference type="AlphaFoldDB" id="A0A4P2QXQ4"/>
<reference evidence="1 2" key="1">
    <citation type="submission" date="2015-09" db="EMBL/GenBank/DDBJ databases">
        <title>Sorangium comparison.</title>
        <authorList>
            <person name="Zaburannyi N."/>
            <person name="Bunk B."/>
            <person name="Overmann J."/>
            <person name="Mueller R."/>
        </authorList>
    </citation>
    <scope>NUCLEOTIDE SEQUENCE [LARGE SCALE GENOMIC DNA]</scope>
    <source>
        <strain evidence="1 2">So ce836</strain>
    </source>
</reference>
<evidence type="ECO:0000313" key="1">
    <source>
        <dbReference type="EMBL" id="AUX34976.1"/>
    </source>
</evidence>
<dbReference type="RefSeq" id="WP_165374326.1">
    <property type="nucleotide sequence ID" value="NZ_CP012672.1"/>
</dbReference>